<dbReference type="InterPro" id="IPR027417">
    <property type="entry name" value="P-loop_NTPase"/>
</dbReference>
<dbReference type="PANTHER" id="PTHR38605">
    <property type="entry name" value="ATPASE-RELATED"/>
    <property type="match status" value="1"/>
</dbReference>
<evidence type="ECO:0000313" key="1">
    <source>
        <dbReference type="EMBL" id="MBE0345824.1"/>
    </source>
</evidence>
<evidence type="ECO:0000313" key="2">
    <source>
        <dbReference type="Proteomes" id="UP000660708"/>
    </source>
</evidence>
<dbReference type="EMBL" id="AQHF01000020">
    <property type="protein sequence ID" value="MBE0345824.1"/>
    <property type="molecule type" value="Genomic_DNA"/>
</dbReference>
<proteinExistence type="predicted"/>
<comment type="caution">
    <text evidence="1">The sequence shown here is derived from an EMBL/GenBank/DDBJ whole genome shotgun (WGS) entry which is preliminary data.</text>
</comment>
<dbReference type="Proteomes" id="UP000660708">
    <property type="component" value="Unassembled WGS sequence"/>
</dbReference>
<organism evidence="1 2">
    <name type="scientific">Pseudoalteromonas peptidolytica F12-50-A1</name>
    <dbReference type="NCBI Taxonomy" id="1315280"/>
    <lineage>
        <taxon>Bacteria</taxon>
        <taxon>Pseudomonadati</taxon>
        <taxon>Pseudomonadota</taxon>
        <taxon>Gammaproteobacteria</taxon>
        <taxon>Alteromonadales</taxon>
        <taxon>Pseudoalteromonadaceae</taxon>
        <taxon>Pseudoalteromonas</taxon>
    </lineage>
</organism>
<keyword evidence="2" id="KW-1185">Reference proteome</keyword>
<dbReference type="Pfam" id="PF04317">
    <property type="entry name" value="DUF463"/>
    <property type="match status" value="1"/>
</dbReference>
<protein>
    <recommendedName>
        <fullName evidence="3">Nucleoside triphosphate hydrolase</fullName>
    </recommendedName>
</protein>
<accession>A0A8I0MVA2</accession>
<evidence type="ECO:0008006" key="3">
    <source>
        <dbReference type="Google" id="ProtNLM"/>
    </source>
</evidence>
<sequence>MTTSRFRTPSSLDKLKQQAKKTLHRSFDKHIKLAVTGFSGSGKTAFITALIKHLTTQTSTDNLPFFDVVSEGRLVACRPEPQKALAVPTFDYQQAISCLLEELPTWPASTKRINTLTLAFRYHSERGLKQHLAQTHTLYLELYDYPGEWLMDLPLLKMTFSEWCEQQFALLKKPKYQPFSQTFLQLVEQFDSTQAVDENKLKMLAQSYHALLAQLQRDTRLSNLQPGRALIPGDLEGAPILLFFPVQSHPNEITEHSQYQQLVERFEAYKKQVVAPFYKDYFCQFDRQVVLVDLLGSLSDGYDTLKEQEVALKQILAMFSHGKSGLLSRLFNPKIDKVLFAANKCDGVLNEQQSNLTRLLNEMLVDSANELRFNGVTVDTMSLSSVRSVESRAVKEGGQHVQCIYGKPVGEQQFINYVPPTPPDHIPKANAWPQGGFEFIAFEPLPAKHGNLSHIRLDHALQFLIGDKLR</sequence>
<dbReference type="AlphaFoldDB" id="A0A8I0MVA2"/>
<dbReference type="RefSeq" id="WP_147390253.1">
    <property type="nucleotide sequence ID" value="NZ_AQHF01000020.1"/>
</dbReference>
<name>A0A8I0MVA2_9GAMM</name>
<reference evidence="1 2" key="1">
    <citation type="submission" date="2015-06" db="EMBL/GenBank/DDBJ databases">
        <title>Genome sequence of Pseudoalteromonas peptidolytica.</title>
        <authorList>
            <person name="Xie B.-B."/>
            <person name="Rong J.-C."/>
            <person name="Qin Q.-L."/>
            <person name="Zhang Y.-Z."/>
        </authorList>
    </citation>
    <scope>NUCLEOTIDE SEQUENCE [LARGE SCALE GENOMIC DNA]</scope>
    <source>
        <strain evidence="1 2">F12-50-A1</strain>
    </source>
</reference>
<gene>
    <name evidence="1" type="ORF">PPEP_a0786</name>
</gene>
<dbReference type="PANTHER" id="PTHR38605:SF1">
    <property type="entry name" value="ATPASE"/>
    <property type="match status" value="1"/>
</dbReference>
<dbReference type="PIRSF" id="PIRSF019381">
    <property type="entry name" value="YcjX"/>
    <property type="match status" value="1"/>
</dbReference>
<dbReference type="InterPro" id="IPR007413">
    <property type="entry name" value="YcjX-like"/>
</dbReference>
<dbReference type="SUPFAM" id="SSF52540">
    <property type="entry name" value="P-loop containing nucleoside triphosphate hydrolases"/>
    <property type="match status" value="2"/>
</dbReference>